<organism evidence="2 3">
    <name type="scientific">Pseudomassariella vexata</name>
    <dbReference type="NCBI Taxonomy" id="1141098"/>
    <lineage>
        <taxon>Eukaryota</taxon>
        <taxon>Fungi</taxon>
        <taxon>Dikarya</taxon>
        <taxon>Ascomycota</taxon>
        <taxon>Pezizomycotina</taxon>
        <taxon>Sordariomycetes</taxon>
        <taxon>Xylariomycetidae</taxon>
        <taxon>Amphisphaeriales</taxon>
        <taxon>Pseudomassariaceae</taxon>
        <taxon>Pseudomassariella</taxon>
    </lineage>
</organism>
<dbReference type="OrthoDB" id="10250441at2759"/>
<dbReference type="RefSeq" id="XP_040719866.1">
    <property type="nucleotide sequence ID" value="XM_040857457.1"/>
</dbReference>
<evidence type="ECO:0000313" key="2">
    <source>
        <dbReference type="EMBL" id="ORY69916.1"/>
    </source>
</evidence>
<sequence>MPSSESGEEDDPLYIDQDDAQSFMQPSLSPEATRLTSPRTPAAEKAAAMERLQGGGLFDVIEGSAISGPVPSSVEQASGSARGLSLGQLPTSPYRFPSPWQAGPKQLVIQDDRETRPFSGIAGHARDRSSSSGGNDALKRIREAFPSINLPPNFFSGLTSPTFFSGSSGHKNQTPDPKRSTLALDGSAESRQAAPLNSAKPEVQVTPPSTSRPRTVRRSTSDESMLYHSLSRVSSFGDDNRWGHIREQTNSRLKAIKDSWDRPTFKMPQLPDFLPAPLKKTSDSMSSPGLPHIGSAPRDGTMSDLDQALESLTGDVVIMGGYRGSILRSTKTNRQVWVPVKVGLNIRKVNLEVGLDPEDEERMEENIYASGMLQNIGPVDISKRLFKRLRECDNAKSGKLRVWDYGWDWRLSPRLLSRKLISFLEQLPSNQASQQGDRGATVIAHSLGGLITRHAVNQRPELFAGIIYAGTPKTCINILGPIRNGDAVLLNEKVLTAQVNFSLRTTFVFLPEDGFCFINKNNGEQFPVDFYDPKEWAKYCLSPCIEPALPPYTARQSSLGSLLNLGNSLPSLPLRTRGNSSASETRRPPSPRNVAADATRRAEVQNDHTIAPQMGTKHNNTRAQQQQGPENITTRNKSMEYLTRTLAETKQFRAELAHQPRFTEANLYPPMAVMYGKDTPTVYAAHVPCREAIACADVYDNLLFQSGDGVVLARQAMLPEGFDVVKGGRVSTDRGHITILGDLEAVGRALGAVVRGRQKGIGLGLQGHGGEATSQRGNPAMRNEV</sequence>
<evidence type="ECO:0008006" key="4">
    <source>
        <dbReference type="Google" id="ProtNLM"/>
    </source>
</evidence>
<feature type="region of interest" description="Disordered" evidence="1">
    <location>
        <begin position="1"/>
        <end position="42"/>
    </location>
</feature>
<feature type="region of interest" description="Disordered" evidence="1">
    <location>
        <begin position="276"/>
        <end position="303"/>
    </location>
</feature>
<feature type="region of interest" description="Disordered" evidence="1">
    <location>
        <begin position="165"/>
        <end position="223"/>
    </location>
</feature>
<name>A0A1Y2EF71_9PEZI</name>
<feature type="compositionally biased region" description="Polar residues" evidence="1">
    <location>
        <begin position="165"/>
        <end position="175"/>
    </location>
</feature>
<proteinExistence type="predicted"/>
<accession>A0A1Y2EF71</accession>
<gene>
    <name evidence="2" type="ORF">BCR38DRAFT_384426</name>
</gene>
<evidence type="ECO:0000256" key="1">
    <source>
        <dbReference type="SAM" id="MobiDB-lite"/>
    </source>
</evidence>
<dbReference type="InParanoid" id="A0A1Y2EF71"/>
<dbReference type="FunCoup" id="A0A1Y2EF71">
    <property type="interactions" value="31"/>
</dbReference>
<protein>
    <recommendedName>
        <fullName evidence="4">Lecithin:cholesterol acyltransferase-domain-containing protein</fullName>
    </recommendedName>
</protein>
<dbReference type="Gene3D" id="3.40.50.1820">
    <property type="entry name" value="alpha/beta hydrolase"/>
    <property type="match status" value="1"/>
</dbReference>
<keyword evidence="3" id="KW-1185">Reference proteome</keyword>
<feature type="compositionally biased region" description="Polar residues" evidence="1">
    <location>
        <begin position="20"/>
        <end position="39"/>
    </location>
</feature>
<reference evidence="2 3" key="1">
    <citation type="submission" date="2016-07" db="EMBL/GenBank/DDBJ databases">
        <title>Pervasive Adenine N6-methylation of Active Genes in Fungi.</title>
        <authorList>
            <consortium name="DOE Joint Genome Institute"/>
            <person name="Mondo S.J."/>
            <person name="Dannebaum R.O."/>
            <person name="Kuo R.C."/>
            <person name="Labutti K."/>
            <person name="Haridas S."/>
            <person name="Kuo A."/>
            <person name="Salamov A."/>
            <person name="Ahrendt S.R."/>
            <person name="Lipzen A."/>
            <person name="Sullivan W."/>
            <person name="Andreopoulos W.B."/>
            <person name="Clum A."/>
            <person name="Lindquist E."/>
            <person name="Daum C."/>
            <person name="Ramamoorthy G.K."/>
            <person name="Gryganskyi A."/>
            <person name="Culley D."/>
            <person name="Magnuson J.K."/>
            <person name="James T.Y."/>
            <person name="O'Malley M.A."/>
            <person name="Stajich J.E."/>
            <person name="Spatafora J.W."/>
            <person name="Visel A."/>
            <person name="Grigoriev I.V."/>
        </authorList>
    </citation>
    <scope>NUCLEOTIDE SEQUENCE [LARGE SCALE GENOMIC DNA]</scope>
    <source>
        <strain evidence="2 3">CBS 129021</strain>
    </source>
</reference>
<comment type="caution">
    <text evidence="2">The sequence shown here is derived from an EMBL/GenBank/DDBJ whole genome shotgun (WGS) entry which is preliminary data.</text>
</comment>
<feature type="region of interest" description="Disordered" evidence="1">
    <location>
        <begin position="573"/>
        <end position="603"/>
    </location>
</feature>
<dbReference type="GeneID" id="63773669"/>
<dbReference type="EMBL" id="MCFJ01000002">
    <property type="protein sequence ID" value="ORY69916.1"/>
    <property type="molecule type" value="Genomic_DNA"/>
</dbReference>
<feature type="region of interest" description="Disordered" evidence="1">
    <location>
        <begin position="764"/>
        <end position="785"/>
    </location>
</feature>
<feature type="compositionally biased region" description="Acidic residues" evidence="1">
    <location>
        <begin position="1"/>
        <end position="19"/>
    </location>
</feature>
<dbReference type="SUPFAM" id="SSF53474">
    <property type="entry name" value="alpha/beta-Hydrolases"/>
    <property type="match status" value="1"/>
</dbReference>
<evidence type="ECO:0000313" key="3">
    <source>
        <dbReference type="Proteomes" id="UP000193689"/>
    </source>
</evidence>
<dbReference type="PANTHER" id="PTHR11440">
    <property type="entry name" value="LECITHIN-CHOLESTEROL ACYLTRANSFERASE-RELATED"/>
    <property type="match status" value="1"/>
</dbReference>
<dbReference type="Proteomes" id="UP000193689">
    <property type="component" value="Unassembled WGS sequence"/>
</dbReference>
<dbReference type="InterPro" id="IPR029058">
    <property type="entry name" value="AB_hydrolase_fold"/>
</dbReference>
<dbReference type="AlphaFoldDB" id="A0A1Y2EF71"/>